<dbReference type="SUPFAM" id="SSF55729">
    <property type="entry name" value="Acyl-CoA N-acyltransferases (Nat)"/>
    <property type="match status" value="1"/>
</dbReference>
<dbReference type="PANTHER" id="PTHR43441">
    <property type="entry name" value="RIBOSOMAL-PROTEIN-SERINE ACETYLTRANSFERASE"/>
    <property type="match status" value="1"/>
</dbReference>
<gene>
    <name evidence="2" type="ORF">SAMN05216243_0832</name>
</gene>
<dbReference type="OrthoDB" id="9799321at2"/>
<sequence>MNPILYEIPAVLETERLLLRRPESGDGKAVNDAVKASIQELRPWMPFAQRIPTVEDSEINCREAYSSFINRVNLRYLLFHKETNAFIGSSGFHNIDWNVPKCEIGYWIHTTYSGYGYMTEAVNKLTQFALSDLKCQRVEIRCEAKNLKSRAIPEKLEFALEGILRNDDLSADGQHLTDTCIYAKT</sequence>
<dbReference type="GO" id="GO:1990189">
    <property type="term" value="F:protein N-terminal-serine acetyltransferase activity"/>
    <property type="evidence" value="ECO:0007669"/>
    <property type="project" value="TreeGrafter"/>
</dbReference>
<keyword evidence="2" id="KW-0808">Transferase</keyword>
<dbReference type="Pfam" id="PF13302">
    <property type="entry name" value="Acetyltransf_3"/>
    <property type="match status" value="1"/>
</dbReference>
<dbReference type="EMBL" id="FNFL01000001">
    <property type="protein sequence ID" value="SDJ78244.1"/>
    <property type="molecule type" value="Genomic_DNA"/>
</dbReference>
<dbReference type="InterPro" id="IPR000182">
    <property type="entry name" value="GNAT_dom"/>
</dbReference>
<dbReference type="InterPro" id="IPR016181">
    <property type="entry name" value="Acyl_CoA_acyltransferase"/>
</dbReference>
<keyword evidence="3" id="KW-1185">Reference proteome</keyword>
<dbReference type="RefSeq" id="WP_093212332.1">
    <property type="nucleotide sequence ID" value="NZ_FNFL01000001.1"/>
</dbReference>
<evidence type="ECO:0000313" key="3">
    <source>
        <dbReference type="Proteomes" id="UP000198694"/>
    </source>
</evidence>
<feature type="domain" description="N-acetyltransferase" evidence="1">
    <location>
        <begin position="36"/>
        <end position="185"/>
    </location>
</feature>
<proteinExistence type="predicted"/>
<dbReference type="GO" id="GO:0008999">
    <property type="term" value="F:protein-N-terminal-alanine acetyltransferase activity"/>
    <property type="evidence" value="ECO:0007669"/>
    <property type="project" value="TreeGrafter"/>
</dbReference>
<dbReference type="AlphaFoldDB" id="A0A1G8WIV7"/>
<organism evidence="2 3">
    <name type="scientific">Sediminibacillus albus</name>
    <dbReference type="NCBI Taxonomy" id="407036"/>
    <lineage>
        <taxon>Bacteria</taxon>
        <taxon>Bacillati</taxon>
        <taxon>Bacillota</taxon>
        <taxon>Bacilli</taxon>
        <taxon>Bacillales</taxon>
        <taxon>Bacillaceae</taxon>
        <taxon>Sediminibacillus</taxon>
    </lineage>
</organism>
<dbReference type="PANTHER" id="PTHR43441:SF3">
    <property type="entry name" value="ACETYLTRANSFERASE"/>
    <property type="match status" value="1"/>
</dbReference>
<dbReference type="GO" id="GO:0005737">
    <property type="term" value="C:cytoplasm"/>
    <property type="evidence" value="ECO:0007669"/>
    <property type="project" value="TreeGrafter"/>
</dbReference>
<dbReference type="InterPro" id="IPR051908">
    <property type="entry name" value="Ribosomal_N-acetyltransferase"/>
</dbReference>
<reference evidence="2 3" key="1">
    <citation type="submission" date="2016-10" db="EMBL/GenBank/DDBJ databases">
        <authorList>
            <person name="de Groot N.N."/>
        </authorList>
    </citation>
    <scope>NUCLEOTIDE SEQUENCE [LARGE SCALE GENOMIC DNA]</scope>
    <source>
        <strain evidence="2 3">CGMCC 1.6502</strain>
    </source>
</reference>
<dbReference type="PROSITE" id="PS51186">
    <property type="entry name" value="GNAT"/>
    <property type="match status" value="1"/>
</dbReference>
<accession>A0A1G8WIV7</accession>
<dbReference type="Proteomes" id="UP000198694">
    <property type="component" value="Unassembled WGS sequence"/>
</dbReference>
<dbReference type="Gene3D" id="3.40.630.30">
    <property type="match status" value="1"/>
</dbReference>
<protein>
    <submittedName>
        <fullName evidence="2">Protein N-acetyltransferase, RimJ/RimL family</fullName>
    </submittedName>
</protein>
<name>A0A1G8WIV7_9BACI</name>
<evidence type="ECO:0000313" key="2">
    <source>
        <dbReference type="EMBL" id="SDJ78244.1"/>
    </source>
</evidence>
<evidence type="ECO:0000259" key="1">
    <source>
        <dbReference type="PROSITE" id="PS51186"/>
    </source>
</evidence>
<dbReference type="STRING" id="407036.SAMN05216243_0832"/>